<evidence type="ECO:0008006" key="4">
    <source>
        <dbReference type="Google" id="ProtNLM"/>
    </source>
</evidence>
<dbReference type="AlphaFoldDB" id="V4P750"/>
<keyword evidence="3" id="KW-1185">Reference proteome</keyword>
<organism evidence="2 3">
    <name type="scientific">Eutrema salsugineum</name>
    <name type="common">Saltwater cress</name>
    <name type="synonym">Sisymbrium salsugineum</name>
    <dbReference type="NCBI Taxonomy" id="72664"/>
    <lineage>
        <taxon>Eukaryota</taxon>
        <taxon>Viridiplantae</taxon>
        <taxon>Streptophyta</taxon>
        <taxon>Embryophyta</taxon>
        <taxon>Tracheophyta</taxon>
        <taxon>Spermatophyta</taxon>
        <taxon>Magnoliopsida</taxon>
        <taxon>eudicotyledons</taxon>
        <taxon>Gunneridae</taxon>
        <taxon>Pentapetalae</taxon>
        <taxon>rosids</taxon>
        <taxon>malvids</taxon>
        <taxon>Brassicales</taxon>
        <taxon>Brassicaceae</taxon>
        <taxon>Eutremeae</taxon>
        <taxon>Eutrema</taxon>
    </lineage>
</organism>
<dbReference type="STRING" id="72664.V4P750"/>
<dbReference type="eggNOG" id="ENOG502S8N5">
    <property type="taxonomic scope" value="Eukaryota"/>
</dbReference>
<evidence type="ECO:0000313" key="3">
    <source>
        <dbReference type="Proteomes" id="UP000030689"/>
    </source>
</evidence>
<reference evidence="2 3" key="1">
    <citation type="journal article" date="2013" name="Front. Plant Sci.">
        <title>The Reference Genome of the Halophytic Plant Eutrema salsugineum.</title>
        <authorList>
            <person name="Yang R."/>
            <person name="Jarvis D.E."/>
            <person name="Chen H."/>
            <person name="Beilstein M.A."/>
            <person name="Grimwood J."/>
            <person name="Jenkins J."/>
            <person name="Shu S."/>
            <person name="Prochnik S."/>
            <person name="Xin M."/>
            <person name="Ma C."/>
            <person name="Schmutz J."/>
            <person name="Wing R.A."/>
            <person name="Mitchell-Olds T."/>
            <person name="Schumaker K.S."/>
            <person name="Wang X."/>
        </authorList>
    </citation>
    <scope>NUCLEOTIDE SEQUENCE [LARGE SCALE GENOMIC DNA]</scope>
</reference>
<dbReference type="OMA" id="INNDTEM"/>
<proteinExistence type="predicted"/>
<sequence length="206" mass="23847">MELFLLDSLMVILQRTYLKSVMMRRDILCFCESLSDLNPIYGFSLSVAGNLNNKKEFLLNKIAWELMNPDYQKEKHRKSTTVKKKDPMNKTALSKKTLAARTGSNAENENKKRLTSDINYDVLDKLFDDEKAPKRAKLEKPIGDQMESLQQSSEECLLEPQGSEEEEPDWNEDYSNDDDDGRVKEFDGDADLEFEDEGEDNEDIIW</sequence>
<dbReference type="Proteomes" id="UP000030689">
    <property type="component" value="Unassembled WGS sequence"/>
</dbReference>
<feature type="compositionally biased region" description="Acidic residues" evidence="1">
    <location>
        <begin position="162"/>
        <end position="180"/>
    </location>
</feature>
<evidence type="ECO:0000256" key="1">
    <source>
        <dbReference type="SAM" id="MobiDB-lite"/>
    </source>
</evidence>
<evidence type="ECO:0000313" key="2">
    <source>
        <dbReference type="EMBL" id="ESQ55416.1"/>
    </source>
</evidence>
<dbReference type="Gramene" id="ESQ55416">
    <property type="protein sequence ID" value="ESQ55416"/>
    <property type="gene ID" value="EUTSA_v10026258mg"/>
</dbReference>
<dbReference type="KEGG" id="eus:EUTSA_v10026258mg"/>
<accession>V4P750</accession>
<feature type="region of interest" description="Disordered" evidence="1">
    <location>
        <begin position="134"/>
        <end position="206"/>
    </location>
</feature>
<name>V4P750_EUTSA</name>
<dbReference type="EMBL" id="KI517384">
    <property type="protein sequence ID" value="ESQ55416.1"/>
    <property type="molecule type" value="Genomic_DNA"/>
</dbReference>
<feature type="compositionally biased region" description="Acidic residues" evidence="1">
    <location>
        <begin position="188"/>
        <end position="206"/>
    </location>
</feature>
<gene>
    <name evidence="2" type="ORF">EUTSA_v10026258mg</name>
</gene>
<protein>
    <recommendedName>
        <fullName evidence="4">Brf1 TBP-binding domain-containing protein</fullName>
    </recommendedName>
</protein>